<comment type="caution">
    <text evidence="5">The sequence shown here is derived from an EMBL/GenBank/DDBJ whole genome shotgun (WGS) entry which is preliminary data.</text>
</comment>
<dbReference type="Proteomes" id="UP001161388">
    <property type="component" value="Unassembled WGS sequence"/>
</dbReference>
<reference evidence="5" key="2">
    <citation type="submission" date="2023-01" db="EMBL/GenBank/DDBJ databases">
        <title>Draft genome sequence of Sulfitobacter pacificus strain NBRC 109915.</title>
        <authorList>
            <person name="Sun Q."/>
            <person name="Mori K."/>
        </authorList>
    </citation>
    <scope>NUCLEOTIDE SEQUENCE</scope>
    <source>
        <strain evidence="5">NBRC 109915</strain>
    </source>
</reference>
<organism evidence="5 6">
    <name type="scientific">Sulfitobacter pacificus</name>
    <dbReference type="NCBI Taxonomy" id="1499314"/>
    <lineage>
        <taxon>Bacteria</taxon>
        <taxon>Pseudomonadati</taxon>
        <taxon>Pseudomonadota</taxon>
        <taxon>Alphaproteobacteria</taxon>
        <taxon>Rhodobacterales</taxon>
        <taxon>Roseobacteraceae</taxon>
        <taxon>Sulfitobacter</taxon>
    </lineage>
</organism>
<name>A0ABQ5VEW4_9RHOB</name>
<dbReference type="PANTHER" id="PTHR28620:SF1">
    <property type="entry name" value="CENP-V_GFA DOMAIN-CONTAINING PROTEIN"/>
    <property type="match status" value="1"/>
</dbReference>
<keyword evidence="2" id="KW-0479">Metal-binding</keyword>
<dbReference type="Pfam" id="PF04828">
    <property type="entry name" value="GFA"/>
    <property type="match status" value="1"/>
</dbReference>
<dbReference type="Gene3D" id="2.170.150.70">
    <property type="match status" value="1"/>
</dbReference>
<dbReference type="InterPro" id="IPR006913">
    <property type="entry name" value="CENP-V/GFA"/>
</dbReference>
<dbReference type="PANTHER" id="PTHR28620">
    <property type="entry name" value="CENTROMERE PROTEIN V"/>
    <property type="match status" value="1"/>
</dbReference>
<dbReference type="InterPro" id="IPR011057">
    <property type="entry name" value="Mss4-like_sf"/>
</dbReference>
<feature type="domain" description="CENP-V/GFA" evidence="4">
    <location>
        <begin position="7"/>
        <end position="123"/>
    </location>
</feature>
<proteinExistence type="inferred from homology"/>
<evidence type="ECO:0000313" key="6">
    <source>
        <dbReference type="Proteomes" id="UP001161388"/>
    </source>
</evidence>
<evidence type="ECO:0000256" key="1">
    <source>
        <dbReference type="ARBA" id="ARBA00005495"/>
    </source>
</evidence>
<evidence type="ECO:0000256" key="2">
    <source>
        <dbReference type="ARBA" id="ARBA00022723"/>
    </source>
</evidence>
<evidence type="ECO:0000256" key="3">
    <source>
        <dbReference type="ARBA" id="ARBA00022833"/>
    </source>
</evidence>
<reference evidence="5" key="1">
    <citation type="journal article" date="2014" name="Int. J. Syst. Evol. Microbiol.">
        <title>Complete genome of a new Firmicutes species belonging to the dominant human colonic microbiota ('Ruminococcus bicirculans') reveals two chromosomes and a selective capacity to utilize plant glucans.</title>
        <authorList>
            <consortium name="NISC Comparative Sequencing Program"/>
            <person name="Wegmann U."/>
            <person name="Louis P."/>
            <person name="Goesmann A."/>
            <person name="Henrissat B."/>
            <person name="Duncan S.H."/>
            <person name="Flint H.J."/>
        </authorList>
    </citation>
    <scope>NUCLEOTIDE SEQUENCE</scope>
    <source>
        <strain evidence="5">NBRC 109915</strain>
    </source>
</reference>
<dbReference type="PROSITE" id="PS51891">
    <property type="entry name" value="CENP_V_GFA"/>
    <property type="match status" value="1"/>
</dbReference>
<sequence>MTEPCDIKASCHCGAVTLTATLPFGFSDIGRCNCSFCARRQAAAVTATAASVVVTHGADNLSLYSWGTHTAQHYFCKTCGIYTHHKRRADPTQCGINLGCIEGANPWDFDPIRWSDGQNHPSDQ</sequence>
<keyword evidence="6" id="KW-1185">Reference proteome</keyword>
<dbReference type="EMBL" id="BSNL01000001">
    <property type="protein sequence ID" value="GLQ25918.1"/>
    <property type="molecule type" value="Genomic_DNA"/>
</dbReference>
<comment type="similarity">
    <text evidence="1">Belongs to the Gfa family.</text>
</comment>
<gene>
    <name evidence="5" type="ORF">GCM10007927_07210</name>
</gene>
<protein>
    <submittedName>
        <fullName evidence="5">Aldehyde-activating protein</fullName>
    </submittedName>
</protein>
<evidence type="ECO:0000259" key="4">
    <source>
        <dbReference type="PROSITE" id="PS51891"/>
    </source>
</evidence>
<keyword evidence="3" id="KW-0862">Zinc</keyword>
<dbReference type="RefSeq" id="WP_284370659.1">
    <property type="nucleotide sequence ID" value="NZ_BAABWP010000003.1"/>
</dbReference>
<dbReference type="InterPro" id="IPR052355">
    <property type="entry name" value="CENP-V-like"/>
</dbReference>
<dbReference type="SUPFAM" id="SSF51316">
    <property type="entry name" value="Mss4-like"/>
    <property type="match status" value="1"/>
</dbReference>
<evidence type="ECO:0000313" key="5">
    <source>
        <dbReference type="EMBL" id="GLQ25918.1"/>
    </source>
</evidence>
<accession>A0ABQ5VEW4</accession>